<dbReference type="Pfam" id="PF08486">
    <property type="entry name" value="SpoIID"/>
    <property type="match status" value="1"/>
</dbReference>
<reference evidence="4" key="2">
    <citation type="journal article" date="2021" name="Microbiome">
        <title>Successional dynamics and alternative stable states in a saline activated sludge microbial community over 9 years.</title>
        <authorList>
            <person name="Wang Y."/>
            <person name="Ye J."/>
            <person name="Ju F."/>
            <person name="Liu L."/>
            <person name="Boyd J.A."/>
            <person name="Deng Y."/>
            <person name="Parks D.H."/>
            <person name="Jiang X."/>
            <person name="Yin X."/>
            <person name="Woodcroft B.J."/>
            <person name="Tyson G.W."/>
            <person name="Hugenholtz P."/>
            <person name="Polz M.F."/>
            <person name="Zhang T."/>
        </authorList>
    </citation>
    <scope>NUCLEOTIDE SEQUENCE</scope>
    <source>
        <strain evidence="4">HKST-UBA16</strain>
    </source>
</reference>
<reference evidence="4" key="1">
    <citation type="submission" date="2020-04" db="EMBL/GenBank/DDBJ databases">
        <authorList>
            <person name="Zhang T."/>
        </authorList>
    </citation>
    <scope>NUCLEOTIDE SEQUENCE</scope>
    <source>
        <strain evidence="4">HKST-UBA16</strain>
    </source>
</reference>
<feature type="coiled-coil region" evidence="1">
    <location>
        <begin position="36"/>
        <end position="63"/>
    </location>
</feature>
<feature type="coiled-coil region" evidence="1">
    <location>
        <begin position="92"/>
        <end position="123"/>
    </location>
</feature>
<dbReference type="NCBIfam" id="TIGR02669">
    <property type="entry name" value="SpoIID_LytB"/>
    <property type="match status" value="1"/>
</dbReference>
<dbReference type="InterPro" id="IPR013486">
    <property type="entry name" value="SpoIID/LytB"/>
</dbReference>
<keyword evidence="1" id="KW-0175">Coiled coil</keyword>
<dbReference type="Proteomes" id="UP000748332">
    <property type="component" value="Unassembled WGS sequence"/>
</dbReference>
<evidence type="ECO:0000313" key="4">
    <source>
        <dbReference type="EMBL" id="MCA9374849.1"/>
    </source>
</evidence>
<feature type="domain" description="Sporulation stage II protein D amidase enhancer LytB N-terminal" evidence="3">
    <location>
        <begin position="329"/>
        <end position="418"/>
    </location>
</feature>
<dbReference type="EMBL" id="JAGQLM010000031">
    <property type="protein sequence ID" value="MCA9374849.1"/>
    <property type="molecule type" value="Genomic_DNA"/>
</dbReference>
<feature type="compositionally biased region" description="Low complexity" evidence="2">
    <location>
        <begin position="250"/>
        <end position="260"/>
    </location>
</feature>
<accession>A0A955HYM5</accession>
<evidence type="ECO:0000256" key="1">
    <source>
        <dbReference type="SAM" id="Coils"/>
    </source>
</evidence>
<name>A0A955HYM5_9BACT</name>
<feature type="region of interest" description="Disordered" evidence="2">
    <location>
        <begin position="250"/>
        <end position="278"/>
    </location>
</feature>
<organism evidence="4 5">
    <name type="scientific">Candidatus Dojkabacteria bacterium</name>
    <dbReference type="NCBI Taxonomy" id="2099670"/>
    <lineage>
        <taxon>Bacteria</taxon>
        <taxon>Candidatus Dojkabacteria</taxon>
    </lineage>
</organism>
<proteinExistence type="predicted"/>
<comment type="caution">
    <text evidence="4">The sequence shown here is derived from an EMBL/GenBank/DDBJ whole genome shotgun (WGS) entry which is preliminary data.</text>
</comment>
<evidence type="ECO:0000256" key="2">
    <source>
        <dbReference type="SAM" id="MobiDB-lite"/>
    </source>
</evidence>
<dbReference type="Gene3D" id="6.10.250.3150">
    <property type="match status" value="1"/>
</dbReference>
<gene>
    <name evidence="4" type="ORF">KC622_00800</name>
</gene>
<dbReference type="GO" id="GO:0030435">
    <property type="term" value="P:sporulation resulting in formation of a cellular spore"/>
    <property type="evidence" value="ECO:0007669"/>
    <property type="project" value="InterPro"/>
</dbReference>
<sequence>MGLRHSIKSKKVFLLFTVIVAVTAIFFAGPVFSDDVSDLENDISKTKEQIDSKKDILADTQAKIDKISKSNLSIDQKIAAIDVEISSVDSEIQGVKNDIKKREEEISNEEKNLNKELETLKIISASIYKDSRMSWLEIILVNQSNPDFWHAVSLKRYVLSNQRKEILKISDKIDLINDSKDLLEEEKGILAKNKSKLEESRAVFVNERAQILQQLYVQAAKQQALRDEIGSLNKQLKGLTSKLQKAIAAKAAPSPAEVTETGGGNTQGGTSPQTPSQTEGEYQIFVDGEQIGDNYAGPIRLIPTDSGNNVFRVNGTLYYRGALEFRTDSNVYMINELPFETYLFGLGEVPSSWPSEALKAQAIAGRTYAAQNWSKRSDQSYNLRDDTFDQNYVGYSKEAENGGGNWVAAVNSTKNKVLKSGGQLISAYYHSTCGGHTLASEEVWVSALSYARAESDWYQSGGNWVSYDASSPWSYKKWGSANINDSQMNDLINATIYLSQNPNSQTRQNEILRSDFGGLTPQQLLDKLGDEDSVQVQVGDLTSVKSIYNNGSTQIDSTARMTDNIHITGVNGTMDLDADSFWIVFNARSPGDLTLYYSNFWTSVKESGSWNFYSRGYPHRVGMCQYGAYGRASAGQNYSQILTHYYEGTSISTFNPPSVFRVGITRVATGDTTITSDVSNFSVYSNGERVVDIDPDQTFRLVKQ</sequence>
<feature type="coiled-coil region" evidence="1">
    <location>
        <begin position="180"/>
        <end position="242"/>
    </location>
</feature>
<evidence type="ECO:0000313" key="5">
    <source>
        <dbReference type="Proteomes" id="UP000748332"/>
    </source>
</evidence>
<dbReference type="AlphaFoldDB" id="A0A955HYM5"/>
<protein>
    <submittedName>
        <fullName evidence="4">SpoIID/LytB domain-containing protein</fullName>
    </submittedName>
</protein>
<dbReference type="InterPro" id="IPR013693">
    <property type="entry name" value="SpoIID/LytB_N"/>
</dbReference>
<evidence type="ECO:0000259" key="3">
    <source>
        <dbReference type="Pfam" id="PF08486"/>
    </source>
</evidence>